<dbReference type="Proteomes" id="UP000054270">
    <property type="component" value="Unassembled WGS sequence"/>
</dbReference>
<evidence type="ECO:0000313" key="2">
    <source>
        <dbReference type="Proteomes" id="UP000054270"/>
    </source>
</evidence>
<protein>
    <submittedName>
        <fullName evidence="1">Uncharacterized protein</fullName>
    </submittedName>
</protein>
<gene>
    <name evidence="1" type="ORF">HYPSUDRAFT_217681</name>
</gene>
<sequence length="250" mass="28405">MAIREAIEVFDNSHKDSGAEEENLEEGPDILHISVGSPLPSILLSQAEQLHTNDSAFSGFRKKAIVALRNIIANNDEPANKRVYPPVNEDLLITPFQYIKVNYESVINWKVTTDILRTNPHFHGRPRYDYVLLHAAADTFIFAQLLYIFGIIHNQSTYKMALVLPMDIPIAQSQNINRKSDQDLRLKRIQARPRSGAVVIDLDSIVRGALLVKAYGAQYDDEYIAVDAIDADMWWRMKTIKLARSKVNFN</sequence>
<evidence type="ECO:0000313" key="1">
    <source>
        <dbReference type="EMBL" id="KJA19295.1"/>
    </source>
</evidence>
<reference evidence="2" key="1">
    <citation type="submission" date="2014-04" db="EMBL/GenBank/DDBJ databases">
        <title>Evolutionary Origins and Diversification of the Mycorrhizal Mutualists.</title>
        <authorList>
            <consortium name="DOE Joint Genome Institute"/>
            <consortium name="Mycorrhizal Genomics Consortium"/>
            <person name="Kohler A."/>
            <person name="Kuo A."/>
            <person name="Nagy L.G."/>
            <person name="Floudas D."/>
            <person name="Copeland A."/>
            <person name="Barry K.W."/>
            <person name="Cichocki N."/>
            <person name="Veneault-Fourrey C."/>
            <person name="LaButti K."/>
            <person name="Lindquist E.A."/>
            <person name="Lipzen A."/>
            <person name="Lundell T."/>
            <person name="Morin E."/>
            <person name="Murat C."/>
            <person name="Riley R."/>
            <person name="Ohm R."/>
            <person name="Sun H."/>
            <person name="Tunlid A."/>
            <person name="Henrissat B."/>
            <person name="Grigoriev I.V."/>
            <person name="Hibbett D.S."/>
            <person name="Martin F."/>
        </authorList>
    </citation>
    <scope>NUCLEOTIDE SEQUENCE [LARGE SCALE GENOMIC DNA]</scope>
    <source>
        <strain evidence="2">FD-334 SS-4</strain>
    </source>
</reference>
<accession>A0A0D2PGS2</accession>
<dbReference type="AlphaFoldDB" id="A0A0D2PGS2"/>
<name>A0A0D2PGS2_HYPSF</name>
<dbReference type="EMBL" id="KN817579">
    <property type="protein sequence ID" value="KJA19295.1"/>
    <property type="molecule type" value="Genomic_DNA"/>
</dbReference>
<dbReference type="OMA" id="NNDEPAN"/>
<dbReference type="OrthoDB" id="3239511at2759"/>
<keyword evidence="2" id="KW-1185">Reference proteome</keyword>
<organism evidence="1 2">
    <name type="scientific">Hypholoma sublateritium (strain FD-334 SS-4)</name>
    <dbReference type="NCBI Taxonomy" id="945553"/>
    <lineage>
        <taxon>Eukaryota</taxon>
        <taxon>Fungi</taxon>
        <taxon>Dikarya</taxon>
        <taxon>Basidiomycota</taxon>
        <taxon>Agaricomycotina</taxon>
        <taxon>Agaricomycetes</taxon>
        <taxon>Agaricomycetidae</taxon>
        <taxon>Agaricales</taxon>
        <taxon>Agaricineae</taxon>
        <taxon>Strophariaceae</taxon>
        <taxon>Hypholoma</taxon>
    </lineage>
</organism>
<proteinExistence type="predicted"/>
<dbReference type="STRING" id="945553.A0A0D2PGS2"/>